<dbReference type="Gene3D" id="3.30.450.40">
    <property type="match status" value="1"/>
</dbReference>
<evidence type="ECO:0000313" key="2">
    <source>
        <dbReference type="EMBL" id="MBM9505820.1"/>
    </source>
</evidence>
<feature type="domain" description="GAF" evidence="1">
    <location>
        <begin position="33"/>
        <end position="183"/>
    </location>
</feature>
<dbReference type="Pfam" id="PF01590">
    <property type="entry name" value="GAF"/>
    <property type="match status" value="1"/>
</dbReference>
<dbReference type="SUPFAM" id="SSF55781">
    <property type="entry name" value="GAF domain-like"/>
    <property type="match status" value="1"/>
</dbReference>
<evidence type="ECO:0000259" key="1">
    <source>
        <dbReference type="SMART" id="SM00065"/>
    </source>
</evidence>
<dbReference type="PANTHER" id="PTHR43102">
    <property type="entry name" value="SLR1143 PROTEIN"/>
    <property type="match status" value="1"/>
</dbReference>
<dbReference type="EMBL" id="JADKYB010000007">
    <property type="protein sequence ID" value="MBM9505820.1"/>
    <property type="molecule type" value="Genomic_DNA"/>
</dbReference>
<proteinExistence type="predicted"/>
<gene>
    <name evidence="2" type="ORF">ITX44_14905</name>
</gene>
<dbReference type="RefSeq" id="WP_205357687.1">
    <property type="nucleotide sequence ID" value="NZ_JADKYB010000007.1"/>
</dbReference>
<reference evidence="2 3" key="1">
    <citation type="submission" date="2021-01" db="EMBL/GenBank/DDBJ databases">
        <title>Streptomyces acididurans sp. nov., isolated from a peat swamp forest soil.</title>
        <authorList>
            <person name="Chantavorakit T."/>
            <person name="Duangmal K."/>
        </authorList>
    </citation>
    <scope>NUCLEOTIDE SEQUENCE [LARGE SCALE GENOMIC DNA]</scope>
    <source>
        <strain evidence="2 3">KK5PA1</strain>
    </source>
</reference>
<name>A0ABS2TU50_9ACTN</name>
<protein>
    <submittedName>
        <fullName evidence="2">GAF domain-containing protein</fullName>
    </submittedName>
</protein>
<accession>A0ABS2TU50</accession>
<organism evidence="2 3">
    <name type="scientific">Actinacidiphila acididurans</name>
    <dbReference type="NCBI Taxonomy" id="2784346"/>
    <lineage>
        <taxon>Bacteria</taxon>
        <taxon>Bacillati</taxon>
        <taxon>Actinomycetota</taxon>
        <taxon>Actinomycetes</taxon>
        <taxon>Kitasatosporales</taxon>
        <taxon>Streptomycetaceae</taxon>
        <taxon>Actinacidiphila</taxon>
    </lineage>
</organism>
<dbReference type="SMART" id="SM00065">
    <property type="entry name" value="GAF"/>
    <property type="match status" value="1"/>
</dbReference>
<dbReference type="InterPro" id="IPR003018">
    <property type="entry name" value="GAF"/>
</dbReference>
<dbReference type="Proteomes" id="UP000749040">
    <property type="component" value="Unassembled WGS sequence"/>
</dbReference>
<comment type="caution">
    <text evidence="2">The sequence shown here is derived from an EMBL/GenBank/DDBJ whole genome shotgun (WGS) entry which is preliminary data.</text>
</comment>
<dbReference type="PANTHER" id="PTHR43102:SF2">
    <property type="entry name" value="GAF DOMAIN-CONTAINING PROTEIN"/>
    <property type="match status" value="1"/>
</dbReference>
<dbReference type="InterPro" id="IPR029016">
    <property type="entry name" value="GAF-like_dom_sf"/>
</dbReference>
<keyword evidence="3" id="KW-1185">Reference proteome</keyword>
<evidence type="ECO:0000313" key="3">
    <source>
        <dbReference type="Proteomes" id="UP000749040"/>
    </source>
</evidence>
<sequence>MTFDPSNRTNIEEDPEQTRVRAERLQAMGIVDQPYPELDAIADRLREITGASYAMVNFMVEGRQYFAGLSGPAGAQPLAGGTGPAREMTMDQGWCPHVVSRGTALPLADVCAYPRFAGNSVVDELGIRTYLGAPVKDPVSGVTLGTVCVIDTEPIQWTKQDVENIKGVAEQVTSVLQRREQEPGQ</sequence>